<dbReference type="AlphaFoldDB" id="A0A418NTJ8"/>
<evidence type="ECO:0000313" key="2">
    <source>
        <dbReference type="EMBL" id="RIV87472.1"/>
    </source>
</evidence>
<name>A0A418NTJ8_9SPHN</name>
<dbReference type="Proteomes" id="UP000286576">
    <property type="component" value="Unassembled WGS sequence"/>
</dbReference>
<feature type="compositionally biased region" description="Basic residues" evidence="1">
    <location>
        <begin position="179"/>
        <end position="188"/>
    </location>
</feature>
<comment type="caution">
    <text evidence="2">The sequence shown here is derived from an EMBL/GenBank/DDBJ whole genome shotgun (WGS) entry which is preliminary data.</text>
</comment>
<proteinExistence type="predicted"/>
<organism evidence="2 3">
    <name type="scientific">Aurantiacibacter zhengii</name>
    <dbReference type="NCBI Taxonomy" id="2307003"/>
    <lineage>
        <taxon>Bacteria</taxon>
        <taxon>Pseudomonadati</taxon>
        <taxon>Pseudomonadota</taxon>
        <taxon>Alphaproteobacteria</taxon>
        <taxon>Sphingomonadales</taxon>
        <taxon>Erythrobacteraceae</taxon>
        <taxon>Aurantiacibacter</taxon>
    </lineage>
</organism>
<feature type="region of interest" description="Disordered" evidence="1">
    <location>
        <begin position="158"/>
        <end position="188"/>
    </location>
</feature>
<protein>
    <submittedName>
        <fullName evidence="2">Uncharacterized protein</fullName>
    </submittedName>
</protein>
<dbReference type="RefSeq" id="WP_119584934.1">
    <property type="nucleotide sequence ID" value="NZ_CAWODQ010000012.1"/>
</dbReference>
<accession>A0A418NTJ8</accession>
<dbReference type="OrthoDB" id="8454773at2"/>
<reference evidence="2 3" key="1">
    <citation type="submission" date="2018-08" db="EMBL/GenBank/DDBJ databases">
        <title>Erythrobacter zhengii sp.nov., a bacterium isolated from deep-sea sediment.</title>
        <authorList>
            <person name="Fang C."/>
            <person name="Wu Y.-H."/>
            <person name="Sun C."/>
            <person name="Wang H."/>
            <person name="Cheng H."/>
            <person name="Meng F.-X."/>
            <person name="Wang C.-S."/>
            <person name="Xu X.-W."/>
        </authorList>
    </citation>
    <scope>NUCLEOTIDE SEQUENCE [LARGE SCALE GENOMIC DNA]</scope>
    <source>
        <strain evidence="2 3">V18</strain>
    </source>
</reference>
<gene>
    <name evidence="2" type="ORF">D2V07_03740</name>
</gene>
<evidence type="ECO:0000256" key="1">
    <source>
        <dbReference type="SAM" id="MobiDB-lite"/>
    </source>
</evidence>
<sequence length="188" mass="21212">MGTSYDIEAVRQRAREHYNGADGFENAKRKNAYQCDDCASFIVTVDREPGVTPFMVGCGNCDAMAKSKFYRVAGWMEPTHEWYRPDTLDGLSEWSAEHVKKGGLMLRQIGGGDAKAGWQSPEDGLSSAFETVKSQRLAELQRELAEIDAQKEAILRKLAEPSPIKREDYPSRQAYRHAQTQHRKGRLT</sequence>
<feature type="compositionally biased region" description="Basic and acidic residues" evidence="1">
    <location>
        <begin position="158"/>
        <end position="170"/>
    </location>
</feature>
<dbReference type="EMBL" id="QXFL01000002">
    <property type="protein sequence ID" value="RIV87472.1"/>
    <property type="molecule type" value="Genomic_DNA"/>
</dbReference>
<evidence type="ECO:0000313" key="3">
    <source>
        <dbReference type="Proteomes" id="UP000286576"/>
    </source>
</evidence>
<keyword evidence="3" id="KW-1185">Reference proteome</keyword>